<dbReference type="CDD" id="cd22157">
    <property type="entry name" value="F-box_AtFBW1-like"/>
    <property type="match status" value="1"/>
</dbReference>
<dbReference type="OMA" id="KWSKYSY"/>
<sequence>MKKKKEKMGKKKIQKVNKKKKQKLKFMKKGNKEMTKNNKKKMLKKSSTANMSLSFRSAIMNSVSIPFDLIRQTLSRLPAKSLARFRCLSKLWGSTLLRPDFTKLFLTRSSAQPRILFAIEQKGLWSFFSLPQRQIPYESSSSSSLVVAAAEFHMKFPPDNMRIYYRSDRRFACGYASGLIYLYGMYLKRDDYDGVPVICNPITGQYATLPYLIRYRRVYSFLGFDPIDRRYKVLFMACPYGPDHHRILSLGTGQRRWKKIRCSLRHEGVSEGICINGVLYYLGDTSERMTKFVIICFDVRSEKFSFIYPEGFCELINYNGKLGVVYYDDNAGDVVVFRVWVLEDAEKQEWSKYAYVLRDDMFLAHYVSVVGVIATGEIVLSMGDYTSKKPFYVFYFNPKRNTLQRVEVQGFGDYHEALDKPSRVHVFVDDCSRFYALADQLGDLNVNDPKLLNSSIYVPYTKTKEEVSDDLEMERINREGIYPPDGYAYGFGDNAGYGEGYEDEDEEYNEEEEEEYDEDEDEEEGEEYDEDEDEEEGEGSGDH</sequence>
<evidence type="ECO:0000313" key="5">
    <source>
        <dbReference type="Proteomes" id="UP000030689"/>
    </source>
</evidence>
<dbReference type="AlphaFoldDB" id="V4JYU9"/>
<dbReference type="SUPFAM" id="SSF81383">
    <property type="entry name" value="F-box domain"/>
    <property type="match status" value="1"/>
</dbReference>
<dbReference type="Proteomes" id="UP000030689">
    <property type="component" value="Unassembled WGS sequence"/>
</dbReference>
<dbReference type="EMBL" id="KI517809">
    <property type="protein sequence ID" value="ESQ30695.1"/>
    <property type="molecule type" value="Genomic_DNA"/>
</dbReference>
<name>V4JYU9_EUTSA</name>
<dbReference type="InterPro" id="IPR017451">
    <property type="entry name" value="F-box-assoc_interact_dom"/>
</dbReference>
<evidence type="ECO:0000313" key="4">
    <source>
        <dbReference type="EMBL" id="ESQ30695.1"/>
    </source>
</evidence>
<proteinExistence type="predicted"/>
<evidence type="ECO:0000256" key="1">
    <source>
        <dbReference type="SAM" id="MobiDB-lite"/>
    </source>
</evidence>
<dbReference type="SUPFAM" id="SSF50965">
    <property type="entry name" value="Galactose oxidase, central domain"/>
    <property type="match status" value="1"/>
</dbReference>
<feature type="domain" description="F-box associated beta-propeller type 3" evidence="3">
    <location>
        <begin position="114"/>
        <end position="430"/>
    </location>
</feature>
<dbReference type="PANTHER" id="PTHR31111:SF130">
    <property type="entry name" value="F-BOX ASSOCIATED UBIQUITINATION EFFECTOR FAMILY PROTEIN"/>
    <property type="match status" value="1"/>
</dbReference>
<dbReference type="PANTHER" id="PTHR31111">
    <property type="entry name" value="BNAA05G37150D PROTEIN-RELATED"/>
    <property type="match status" value="1"/>
</dbReference>
<feature type="compositionally biased region" description="Acidic residues" evidence="1">
    <location>
        <begin position="500"/>
        <end position="543"/>
    </location>
</feature>
<dbReference type="eggNOG" id="ENOG502S9E8">
    <property type="taxonomic scope" value="Eukaryota"/>
</dbReference>
<evidence type="ECO:0000259" key="2">
    <source>
        <dbReference type="Pfam" id="PF00646"/>
    </source>
</evidence>
<protein>
    <recommendedName>
        <fullName evidence="6">F-box domain-containing protein</fullName>
    </recommendedName>
</protein>
<dbReference type="Gramene" id="ESQ30695">
    <property type="protein sequence ID" value="ESQ30695"/>
    <property type="gene ID" value="EUTSA_v10012242mg"/>
</dbReference>
<evidence type="ECO:0000259" key="3">
    <source>
        <dbReference type="Pfam" id="PF08268"/>
    </source>
</evidence>
<feature type="region of interest" description="Disordered" evidence="1">
    <location>
        <begin position="1"/>
        <end position="24"/>
    </location>
</feature>
<dbReference type="InterPro" id="IPR013187">
    <property type="entry name" value="F-box-assoc_dom_typ3"/>
</dbReference>
<dbReference type="Pfam" id="PF00646">
    <property type="entry name" value="F-box"/>
    <property type="match status" value="1"/>
</dbReference>
<dbReference type="KEGG" id="eus:EUTSA_v10012242mg"/>
<gene>
    <name evidence="4" type="ORF">EUTSA_v10012242mg</name>
</gene>
<dbReference type="InterPro" id="IPR001810">
    <property type="entry name" value="F-box_dom"/>
</dbReference>
<dbReference type="NCBIfam" id="TIGR01640">
    <property type="entry name" value="F_box_assoc_1"/>
    <property type="match status" value="1"/>
</dbReference>
<feature type="domain" description="F-box" evidence="2">
    <location>
        <begin position="65"/>
        <end position="103"/>
    </location>
</feature>
<keyword evidence="5" id="KW-1185">Reference proteome</keyword>
<accession>V4JYU9</accession>
<dbReference type="Pfam" id="PF08268">
    <property type="entry name" value="FBA_3"/>
    <property type="match status" value="1"/>
</dbReference>
<evidence type="ECO:0008006" key="6">
    <source>
        <dbReference type="Google" id="ProtNLM"/>
    </source>
</evidence>
<dbReference type="InterPro" id="IPR011043">
    <property type="entry name" value="Gal_Oxase/kelch_b-propeller"/>
</dbReference>
<organism evidence="4 5">
    <name type="scientific">Eutrema salsugineum</name>
    <name type="common">Saltwater cress</name>
    <name type="synonym">Sisymbrium salsugineum</name>
    <dbReference type="NCBI Taxonomy" id="72664"/>
    <lineage>
        <taxon>Eukaryota</taxon>
        <taxon>Viridiplantae</taxon>
        <taxon>Streptophyta</taxon>
        <taxon>Embryophyta</taxon>
        <taxon>Tracheophyta</taxon>
        <taxon>Spermatophyta</taxon>
        <taxon>Magnoliopsida</taxon>
        <taxon>eudicotyledons</taxon>
        <taxon>Gunneridae</taxon>
        <taxon>Pentapetalae</taxon>
        <taxon>rosids</taxon>
        <taxon>malvids</taxon>
        <taxon>Brassicales</taxon>
        <taxon>Brassicaceae</taxon>
        <taxon>Eutremeae</taxon>
        <taxon>Eutrema</taxon>
    </lineage>
</organism>
<dbReference type="InterPro" id="IPR036047">
    <property type="entry name" value="F-box-like_dom_sf"/>
</dbReference>
<reference evidence="4 5" key="1">
    <citation type="journal article" date="2013" name="Front. Plant Sci.">
        <title>The Reference Genome of the Halophytic Plant Eutrema salsugineum.</title>
        <authorList>
            <person name="Yang R."/>
            <person name="Jarvis D.E."/>
            <person name="Chen H."/>
            <person name="Beilstein M.A."/>
            <person name="Grimwood J."/>
            <person name="Jenkins J."/>
            <person name="Shu S."/>
            <person name="Prochnik S."/>
            <person name="Xin M."/>
            <person name="Ma C."/>
            <person name="Schmutz J."/>
            <person name="Wing R.A."/>
            <person name="Mitchell-Olds T."/>
            <person name="Schumaker K.S."/>
            <person name="Wang X."/>
        </authorList>
    </citation>
    <scope>NUCLEOTIDE SEQUENCE [LARGE SCALE GENOMIC DNA]</scope>
</reference>
<feature type="region of interest" description="Disordered" evidence="1">
    <location>
        <begin position="482"/>
        <end position="543"/>
    </location>
</feature>